<reference evidence="2 3" key="1">
    <citation type="journal article" date="2020" name="Mol. Biol. Evol.">
        <title>Interspecific Gene Flow and the Evolution of Specialization in Black and White Rhinoceros.</title>
        <authorList>
            <person name="Moodley Y."/>
            <person name="Westbury M.V."/>
            <person name="Russo I.M."/>
            <person name="Gopalakrishnan S."/>
            <person name="Rakotoarivelo A."/>
            <person name="Olsen R.A."/>
            <person name="Prost S."/>
            <person name="Tunstall T."/>
            <person name="Ryder O.A."/>
            <person name="Dalen L."/>
            <person name="Bruford M.W."/>
        </authorList>
    </citation>
    <scope>NUCLEOTIDE SEQUENCE [LARGE SCALE GENOMIC DNA]</scope>
    <source>
        <strain evidence="2">SBR-YM</strain>
        <tissue evidence="2">Skin</tissue>
    </source>
</reference>
<dbReference type="EMBL" id="JACDTQ010003919">
    <property type="protein sequence ID" value="KAF5911574.1"/>
    <property type="molecule type" value="Genomic_DNA"/>
</dbReference>
<dbReference type="PANTHER" id="PTHR23232">
    <property type="entry name" value="KRAB DOMAIN C2H2 ZINC FINGER"/>
    <property type="match status" value="1"/>
</dbReference>
<evidence type="ECO:0000313" key="3">
    <source>
        <dbReference type="Proteomes" id="UP000551758"/>
    </source>
</evidence>
<dbReference type="InterPro" id="IPR001909">
    <property type="entry name" value="KRAB"/>
</dbReference>
<dbReference type="Proteomes" id="UP000551758">
    <property type="component" value="Unassembled WGS sequence"/>
</dbReference>
<feature type="domain" description="KRAB" evidence="1">
    <location>
        <begin position="287"/>
        <end position="357"/>
    </location>
</feature>
<dbReference type="SUPFAM" id="SSF109640">
    <property type="entry name" value="KRAB domain (Kruppel-associated box)"/>
    <property type="match status" value="2"/>
</dbReference>
<keyword evidence="3" id="KW-1185">Reference proteome</keyword>
<dbReference type="InterPro" id="IPR036051">
    <property type="entry name" value="KRAB_dom_sf"/>
</dbReference>
<dbReference type="Pfam" id="PF01352">
    <property type="entry name" value="KRAB"/>
    <property type="match status" value="2"/>
</dbReference>
<organism evidence="2 3">
    <name type="scientific">Diceros bicornis minor</name>
    <name type="common">South-central black rhinoceros</name>
    <dbReference type="NCBI Taxonomy" id="77932"/>
    <lineage>
        <taxon>Eukaryota</taxon>
        <taxon>Metazoa</taxon>
        <taxon>Chordata</taxon>
        <taxon>Craniata</taxon>
        <taxon>Vertebrata</taxon>
        <taxon>Euteleostomi</taxon>
        <taxon>Mammalia</taxon>
        <taxon>Eutheria</taxon>
        <taxon>Laurasiatheria</taxon>
        <taxon>Perissodactyla</taxon>
        <taxon>Rhinocerotidae</taxon>
        <taxon>Diceros</taxon>
    </lineage>
</organism>
<dbReference type="SMART" id="SM00349">
    <property type="entry name" value="KRAB"/>
    <property type="match status" value="2"/>
</dbReference>
<accession>A0A7J7E7I4</accession>
<dbReference type="Gene3D" id="6.10.140.140">
    <property type="match status" value="2"/>
</dbReference>
<evidence type="ECO:0000259" key="1">
    <source>
        <dbReference type="PROSITE" id="PS50805"/>
    </source>
</evidence>
<gene>
    <name evidence="2" type="ORF">HPG69_008171</name>
</gene>
<dbReference type="InterPro" id="IPR050169">
    <property type="entry name" value="Krueppel_C2H2_ZnF"/>
</dbReference>
<dbReference type="PROSITE" id="PS50805">
    <property type="entry name" value="KRAB"/>
    <property type="match status" value="2"/>
</dbReference>
<comment type="caution">
    <text evidence="2">The sequence shown here is derived from an EMBL/GenBank/DDBJ whole genome shotgun (WGS) entry which is preliminary data.</text>
</comment>
<protein>
    <recommendedName>
        <fullName evidence="1">KRAB domain-containing protein</fullName>
    </recommendedName>
</protein>
<dbReference type="CDD" id="cd07765">
    <property type="entry name" value="KRAB_A-box"/>
    <property type="match status" value="2"/>
</dbReference>
<proteinExistence type="predicted"/>
<dbReference type="AlphaFoldDB" id="A0A7J7E7I4"/>
<dbReference type="GO" id="GO:0006355">
    <property type="term" value="P:regulation of DNA-templated transcription"/>
    <property type="evidence" value="ECO:0007669"/>
    <property type="project" value="InterPro"/>
</dbReference>
<feature type="domain" description="KRAB" evidence="1">
    <location>
        <begin position="96"/>
        <end position="173"/>
    </location>
</feature>
<dbReference type="PANTHER" id="PTHR23232:SF157">
    <property type="entry name" value="ZINC FINGER PROTEIN 525"/>
    <property type="match status" value="1"/>
</dbReference>
<evidence type="ECO:0000313" key="2">
    <source>
        <dbReference type="EMBL" id="KAF5911574.1"/>
    </source>
</evidence>
<sequence>MDGRDWQPGSWSPAFKARSRKRKWRHQFSRSFCPVAPCFVRRLRRSSGGFPVPARLTIPFVPSGLLSEDSFCLIEEKIEAERMVTECLTNCSQDLVTFTDVAVHFTRKEWTLLDPTQKNLYRDVMLENYKNLTTVGTRDNQLFDRQKESGDSKAGETEYGKCGKRYPECESQGLLSTIRRLRVFFWPRKVTGFPPYPSRLSVPSVAVAPPLATRRPETEVLDPGWFPSLACSSVLENLGLGDPRKTRRTVGVKGRLPEFGVLASQLQRSRSSSRGVGLRTCCRGDSVTFDDVAVDFIQEERTLLDLTQRNLYRECDAGELPEPGHNGVSAVQTESDVLVGKEELRTVETGVSPKIIL</sequence>
<name>A0A7J7E7I4_DICBM</name>